<keyword evidence="2" id="KW-0732">Signal</keyword>
<evidence type="ECO:0000256" key="1">
    <source>
        <dbReference type="SAM" id="MobiDB-lite"/>
    </source>
</evidence>
<feature type="signal peptide" evidence="2">
    <location>
        <begin position="1"/>
        <end position="20"/>
    </location>
</feature>
<reference evidence="3 4" key="1">
    <citation type="submission" date="2019-10" db="EMBL/GenBank/DDBJ databases">
        <authorList>
            <person name="Palmer J.M."/>
        </authorList>
    </citation>
    <scope>NUCLEOTIDE SEQUENCE [LARGE SCALE GENOMIC DNA]</scope>
    <source>
        <strain evidence="3 4">TWF718</strain>
    </source>
</reference>
<protein>
    <submittedName>
        <fullName evidence="3">Uncharacterized protein</fullName>
    </submittedName>
</protein>
<accession>A0AAN8N4B9</accession>
<name>A0AAN8N4B9_9PEZI</name>
<evidence type="ECO:0000256" key="2">
    <source>
        <dbReference type="SAM" id="SignalP"/>
    </source>
</evidence>
<keyword evidence="4" id="KW-1185">Reference proteome</keyword>
<evidence type="ECO:0000313" key="4">
    <source>
        <dbReference type="Proteomes" id="UP001313282"/>
    </source>
</evidence>
<feature type="region of interest" description="Disordered" evidence="1">
    <location>
        <begin position="163"/>
        <end position="203"/>
    </location>
</feature>
<comment type="caution">
    <text evidence="3">The sequence shown here is derived from an EMBL/GenBank/DDBJ whole genome shotgun (WGS) entry which is preliminary data.</text>
</comment>
<organism evidence="3 4">
    <name type="scientific">Orbilia javanica</name>
    <dbReference type="NCBI Taxonomy" id="47235"/>
    <lineage>
        <taxon>Eukaryota</taxon>
        <taxon>Fungi</taxon>
        <taxon>Dikarya</taxon>
        <taxon>Ascomycota</taxon>
        <taxon>Pezizomycotina</taxon>
        <taxon>Orbiliomycetes</taxon>
        <taxon>Orbiliales</taxon>
        <taxon>Orbiliaceae</taxon>
        <taxon>Orbilia</taxon>
    </lineage>
</organism>
<sequence length="438" mass="49248">MATLAAILTLLMVLAYPTHSFRIAFHNSPITGAALEFKQFSDQTSGCFTIPRSKATGEQKVDDIVVQAESKSPILLAFYAIPNNPSDIPCAKQNLQIAALFHKNTSPDVEQFFTPIWPGLLHWRKIPQNSEDWLKINQPMVRPGDVINRSGSGWLIEQNEIGARQSTQNSDQITDIQPPQDPVPQQDMNLPTMASIDNQGQPNDLLQQQDIRPKSKVLDPKALKDQIFQLAAQYKIQALKANPDLKIDLRDLEPAIPELTSLMQFKDDQYLEQLGPQGFTDYVRETARTQHAISDKGGYLPVPLGLRHRFGGKKLNRLGFNVLPKEELKSELARQRNPYSYFRRFAGMGRKNLLGHYMPLTSEWEEIGGLMSLNQEVQSPRRIKIIDDGGDENIVGDFTDLNGELQKVLTEEELRMSLENTEKSNTAPTGKLPGNLKL</sequence>
<evidence type="ECO:0000313" key="3">
    <source>
        <dbReference type="EMBL" id="KAK6348133.1"/>
    </source>
</evidence>
<gene>
    <name evidence="3" type="ORF">TWF718_005947</name>
</gene>
<dbReference type="EMBL" id="JAVHNR010000003">
    <property type="protein sequence ID" value="KAK6348133.1"/>
    <property type="molecule type" value="Genomic_DNA"/>
</dbReference>
<feature type="chain" id="PRO_5042883239" evidence="2">
    <location>
        <begin position="21"/>
        <end position="438"/>
    </location>
</feature>
<dbReference type="Proteomes" id="UP001313282">
    <property type="component" value="Unassembled WGS sequence"/>
</dbReference>
<feature type="region of interest" description="Disordered" evidence="1">
    <location>
        <begin position="418"/>
        <end position="438"/>
    </location>
</feature>
<dbReference type="AlphaFoldDB" id="A0AAN8N4B9"/>
<proteinExistence type="predicted"/>
<feature type="compositionally biased region" description="Low complexity" evidence="1">
    <location>
        <begin position="171"/>
        <end position="187"/>
    </location>
</feature>